<proteinExistence type="predicted"/>
<dbReference type="NCBIfam" id="TIGR04183">
    <property type="entry name" value="Por_Secre_tail"/>
    <property type="match status" value="1"/>
</dbReference>
<evidence type="ECO:0000313" key="4">
    <source>
        <dbReference type="EMBL" id="MDR7209850.1"/>
    </source>
</evidence>
<reference evidence="4 5" key="1">
    <citation type="submission" date="2023-07" db="EMBL/GenBank/DDBJ databases">
        <title>Sorghum-associated microbial communities from plants grown in Nebraska, USA.</title>
        <authorList>
            <person name="Schachtman D."/>
        </authorList>
    </citation>
    <scope>NUCLEOTIDE SEQUENCE [LARGE SCALE GENOMIC DNA]</scope>
    <source>
        <strain evidence="4 5">4129</strain>
    </source>
</reference>
<dbReference type="Proteomes" id="UP001269081">
    <property type="component" value="Unassembled WGS sequence"/>
</dbReference>
<dbReference type="RefSeq" id="WP_310280391.1">
    <property type="nucleotide sequence ID" value="NZ_JAVDWQ010000005.1"/>
</dbReference>
<sequence>MKKITLLFLALTAMVNVANAQMLFDFDTVNANQVFQSGWNGTYPNTAFAKVSNPHISGINTSANVGAYTANGGTNAQLSSDNVGSATVANFDFVTNPYFTMKVWVNKPVVVSVEFKNNGYYPSFATKTKSVTTINQWVTVEFDCSDIQYGAPGNFWGYYNIVGVSFDKDLAGGTVANDVYYFDDMKLSATTSLSTKDFTANSDSVQVYPNPFASEFNVANSEGSFQVSVFDVLGRKVATAKSSSSQLSMGSSLKSGVYIVKVEGANAKDSKSFKVIKK</sequence>
<evidence type="ECO:0000313" key="5">
    <source>
        <dbReference type="Proteomes" id="UP001269081"/>
    </source>
</evidence>
<dbReference type="EMBL" id="JAVDWQ010000005">
    <property type="protein sequence ID" value="MDR7209850.1"/>
    <property type="molecule type" value="Genomic_DNA"/>
</dbReference>
<dbReference type="Pfam" id="PF18962">
    <property type="entry name" value="Por_Secre_tail"/>
    <property type="match status" value="1"/>
</dbReference>
<name>A0ABU1Y6I8_9FLAO</name>
<feature type="domain" description="Secretion system C-terminal sorting" evidence="3">
    <location>
        <begin position="207"/>
        <end position="271"/>
    </location>
</feature>
<accession>A0ABU1Y6I8</accession>
<dbReference type="InterPro" id="IPR026444">
    <property type="entry name" value="Secre_tail"/>
</dbReference>
<evidence type="ECO:0000256" key="2">
    <source>
        <dbReference type="SAM" id="SignalP"/>
    </source>
</evidence>
<feature type="chain" id="PRO_5045371216" description="Secretion system C-terminal sorting domain-containing protein" evidence="2">
    <location>
        <begin position="21"/>
        <end position="278"/>
    </location>
</feature>
<organism evidence="4 5">
    <name type="scientific">Flavobacterium piscis</name>
    <dbReference type="NCBI Taxonomy" id="1114874"/>
    <lineage>
        <taxon>Bacteria</taxon>
        <taxon>Pseudomonadati</taxon>
        <taxon>Bacteroidota</taxon>
        <taxon>Flavobacteriia</taxon>
        <taxon>Flavobacteriales</taxon>
        <taxon>Flavobacteriaceae</taxon>
        <taxon>Flavobacterium</taxon>
    </lineage>
</organism>
<protein>
    <recommendedName>
        <fullName evidence="3">Secretion system C-terminal sorting domain-containing protein</fullName>
    </recommendedName>
</protein>
<comment type="caution">
    <text evidence="4">The sequence shown here is derived from an EMBL/GenBank/DDBJ whole genome shotgun (WGS) entry which is preliminary data.</text>
</comment>
<keyword evidence="5" id="KW-1185">Reference proteome</keyword>
<gene>
    <name evidence="4" type="ORF">J2W48_001789</name>
</gene>
<evidence type="ECO:0000256" key="1">
    <source>
        <dbReference type="ARBA" id="ARBA00022729"/>
    </source>
</evidence>
<evidence type="ECO:0000259" key="3">
    <source>
        <dbReference type="Pfam" id="PF18962"/>
    </source>
</evidence>
<keyword evidence="1 2" id="KW-0732">Signal</keyword>
<feature type="signal peptide" evidence="2">
    <location>
        <begin position="1"/>
        <end position="20"/>
    </location>
</feature>